<name>X1DK48_9ZZZZ</name>
<dbReference type="AlphaFoldDB" id="X1DK48"/>
<protein>
    <submittedName>
        <fullName evidence="1">Uncharacterized protein</fullName>
    </submittedName>
</protein>
<gene>
    <name evidence="1" type="ORF">S03H2_06908</name>
</gene>
<evidence type="ECO:0000313" key="1">
    <source>
        <dbReference type="EMBL" id="GAH20552.1"/>
    </source>
</evidence>
<comment type="caution">
    <text evidence="1">The sequence shown here is derived from an EMBL/GenBank/DDBJ whole genome shotgun (WGS) entry which is preliminary data.</text>
</comment>
<organism evidence="1">
    <name type="scientific">marine sediment metagenome</name>
    <dbReference type="NCBI Taxonomy" id="412755"/>
    <lineage>
        <taxon>unclassified sequences</taxon>
        <taxon>metagenomes</taxon>
        <taxon>ecological metagenomes</taxon>
    </lineage>
</organism>
<reference evidence="1" key="1">
    <citation type="journal article" date="2014" name="Front. Microbiol.">
        <title>High frequency of phylogenetically diverse reductive dehalogenase-homologous genes in deep subseafloor sedimentary metagenomes.</title>
        <authorList>
            <person name="Kawai M."/>
            <person name="Futagami T."/>
            <person name="Toyoda A."/>
            <person name="Takaki Y."/>
            <person name="Nishi S."/>
            <person name="Hori S."/>
            <person name="Arai W."/>
            <person name="Tsubouchi T."/>
            <person name="Morono Y."/>
            <person name="Uchiyama I."/>
            <person name="Ito T."/>
            <person name="Fujiyama A."/>
            <person name="Inagaki F."/>
            <person name="Takami H."/>
        </authorList>
    </citation>
    <scope>NUCLEOTIDE SEQUENCE</scope>
    <source>
        <strain evidence="1">Expedition CK06-06</strain>
    </source>
</reference>
<proteinExistence type="predicted"/>
<sequence>FDFKVMAGDIAEEVPKITQIPIVYERYAEGTAIVPNNTAFVIGGLTREMKRTIRGILPPSKVKVEEKTELLVVVLPHIIGTPMPRPEILEKELERLTEKPEVKKEFKRGIGLHTNYFWSKVNDFIKEEGYSSLDPMIFYEGQFNLTPHFTLFAGAGKSEKAGSSLNMASYGLLLRTGPVFKNLRFFIGAGIANGKLNLNEDKYTLDSYLLKTGLKLKLGMLELGCGYNYFPQEWKRNSDVEKEIDSSGAYGYIGLCYEIK</sequence>
<feature type="non-terminal residue" evidence="1">
    <location>
        <position position="1"/>
    </location>
</feature>
<accession>X1DK48</accession>
<dbReference type="EMBL" id="BARU01003109">
    <property type="protein sequence ID" value="GAH20552.1"/>
    <property type="molecule type" value="Genomic_DNA"/>
</dbReference>